<dbReference type="AlphaFoldDB" id="A0AAE0ZLN1"/>
<name>A0AAE0ZLN1_9GAST</name>
<protein>
    <submittedName>
        <fullName evidence="1">Uncharacterized protein</fullName>
    </submittedName>
</protein>
<keyword evidence="2" id="KW-1185">Reference proteome</keyword>
<evidence type="ECO:0000313" key="2">
    <source>
        <dbReference type="Proteomes" id="UP001283361"/>
    </source>
</evidence>
<proteinExistence type="predicted"/>
<gene>
    <name evidence="1" type="ORF">RRG08_011362</name>
</gene>
<comment type="caution">
    <text evidence="1">The sequence shown here is derived from an EMBL/GenBank/DDBJ whole genome shotgun (WGS) entry which is preliminary data.</text>
</comment>
<reference evidence="1" key="1">
    <citation type="journal article" date="2023" name="G3 (Bethesda)">
        <title>A reference genome for the long-term kleptoplast-retaining sea slug Elysia crispata morphotype clarki.</title>
        <authorList>
            <person name="Eastman K.E."/>
            <person name="Pendleton A.L."/>
            <person name="Shaikh M.A."/>
            <person name="Suttiyut T."/>
            <person name="Ogas R."/>
            <person name="Tomko P."/>
            <person name="Gavelis G."/>
            <person name="Widhalm J.R."/>
            <person name="Wisecaver J.H."/>
        </authorList>
    </citation>
    <scope>NUCLEOTIDE SEQUENCE</scope>
    <source>
        <strain evidence="1">ECLA1</strain>
    </source>
</reference>
<sequence>MAPCLTWDAVTLDGAHINEVDCQQVKYGSGAPAGFLRQQPVSVASSKATGTLKCVPFQVKTKDQVLKDFNTTVKAAQESWPKGRLFTQHSWAVTVALTTSLQGEIPINSQPGKPIALSSIHETELSECIKLMASWGWGFTSEEVKNIVRMFVKAIDIETPF</sequence>
<organism evidence="1 2">
    <name type="scientific">Elysia crispata</name>
    <name type="common">lettuce slug</name>
    <dbReference type="NCBI Taxonomy" id="231223"/>
    <lineage>
        <taxon>Eukaryota</taxon>
        <taxon>Metazoa</taxon>
        <taxon>Spiralia</taxon>
        <taxon>Lophotrochozoa</taxon>
        <taxon>Mollusca</taxon>
        <taxon>Gastropoda</taxon>
        <taxon>Heterobranchia</taxon>
        <taxon>Euthyneura</taxon>
        <taxon>Panpulmonata</taxon>
        <taxon>Sacoglossa</taxon>
        <taxon>Placobranchoidea</taxon>
        <taxon>Plakobranchidae</taxon>
        <taxon>Elysia</taxon>
    </lineage>
</organism>
<dbReference type="Proteomes" id="UP001283361">
    <property type="component" value="Unassembled WGS sequence"/>
</dbReference>
<dbReference type="EMBL" id="JAWDGP010003738">
    <property type="protein sequence ID" value="KAK3771427.1"/>
    <property type="molecule type" value="Genomic_DNA"/>
</dbReference>
<accession>A0AAE0ZLN1</accession>
<evidence type="ECO:0000313" key="1">
    <source>
        <dbReference type="EMBL" id="KAK3771427.1"/>
    </source>
</evidence>